<dbReference type="PANTHER" id="PTHR33495:SF2">
    <property type="entry name" value="ANTI-SIGMA FACTOR ANTAGONIST TM_1081-RELATED"/>
    <property type="match status" value="1"/>
</dbReference>
<dbReference type="PROSITE" id="PS50801">
    <property type="entry name" value="STAS"/>
    <property type="match status" value="1"/>
</dbReference>
<accession>A0A8D4BHL9</accession>
<dbReference type="SUPFAM" id="SSF52091">
    <property type="entry name" value="SpoIIaa-like"/>
    <property type="match status" value="1"/>
</dbReference>
<dbReference type="InterPro" id="IPR036513">
    <property type="entry name" value="STAS_dom_sf"/>
</dbReference>
<protein>
    <submittedName>
        <fullName evidence="2">Sulfate transporter/antisigma-factor antagonist STAS</fullName>
    </submittedName>
</protein>
<reference evidence="2 3" key="1">
    <citation type="submission" date="2011-01" db="EMBL/GenBank/DDBJ databases">
        <title>Complete sequence of chromosome of Streptomyces flavogriseus ATCC 33331.</title>
        <authorList>
            <consortium name="US DOE Joint Genome Institute"/>
            <person name="Lucas S."/>
            <person name="Copeland A."/>
            <person name="Lapidus A."/>
            <person name="Cheng J.-F."/>
            <person name="Goodwin L."/>
            <person name="Pitluck S."/>
            <person name="Davenport K."/>
            <person name="Detter J.C."/>
            <person name="Han C."/>
            <person name="Tapia R."/>
            <person name="Land M."/>
            <person name="Hauser L."/>
            <person name="Kyrpides N."/>
            <person name="Ivanova N."/>
            <person name="Ovchinnikova G."/>
            <person name="Pagani I."/>
            <person name="Brumm P."/>
            <person name="Mead D."/>
            <person name="Woyke T."/>
        </authorList>
    </citation>
    <scope>NUCLEOTIDE SEQUENCE [LARGE SCALE GENOMIC DNA]</scope>
    <source>
        <strain evidence="3">ATCC 33331 / IAF-45CD</strain>
    </source>
</reference>
<name>A0A8D4BHL9_STRFA</name>
<dbReference type="InterPro" id="IPR058548">
    <property type="entry name" value="MlaB-like_STAS"/>
</dbReference>
<feature type="domain" description="STAS" evidence="1">
    <location>
        <begin position="15"/>
        <end position="117"/>
    </location>
</feature>
<dbReference type="OrthoDB" id="4330281at2"/>
<dbReference type="InterPro" id="IPR002645">
    <property type="entry name" value="STAS_dom"/>
</dbReference>
<dbReference type="Gene3D" id="3.30.750.24">
    <property type="entry name" value="STAS domain"/>
    <property type="match status" value="1"/>
</dbReference>
<proteinExistence type="predicted"/>
<sequence>MTADELHVVVETTDDGVVLIRVRGNLDGWSGPSGLADALEEAAGSGGRLTVADLSRLEFADSTALHALLNAQRRHDGAGVRLVLAGPLDTGVRRLFEVSGTLGAFTFADTVDAALRC</sequence>
<dbReference type="KEGG" id="sfa:Sfla_3590"/>
<dbReference type="GO" id="GO:0043856">
    <property type="term" value="F:anti-sigma factor antagonist activity"/>
    <property type="evidence" value="ECO:0007669"/>
    <property type="project" value="TreeGrafter"/>
</dbReference>
<dbReference type="PANTHER" id="PTHR33495">
    <property type="entry name" value="ANTI-SIGMA FACTOR ANTAGONIST TM_1081-RELATED-RELATED"/>
    <property type="match status" value="1"/>
</dbReference>
<organism evidence="2 3">
    <name type="scientific">Streptomyces pratensis (strain ATCC 33331 / IAF-45CD)</name>
    <dbReference type="NCBI Taxonomy" id="591167"/>
    <lineage>
        <taxon>Bacteria</taxon>
        <taxon>Bacillati</taxon>
        <taxon>Actinomycetota</taxon>
        <taxon>Actinomycetes</taxon>
        <taxon>Kitasatosporales</taxon>
        <taxon>Streptomycetaceae</taxon>
        <taxon>Streptomyces</taxon>
    </lineage>
</organism>
<dbReference type="Proteomes" id="UP000002066">
    <property type="component" value="Chromosome"/>
</dbReference>
<dbReference type="AlphaFoldDB" id="A0A8D4BHL9"/>
<evidence type="ECO:0000313" key="2">
    <source>
        <dbReference type="EMBL" id="ADW05010.1"/>
    </source>
</evidence>
<dbReference type="CDD" id="cd07043">
    <property type="entry name" value="STAS_anti-anti-sigma_factors"/>
    <property type="match status" value="1"/>
</dbReference>
<evidence type="ECO:0000313" key="3">
    <source>
        <dbReference type="Proteomes" id="UP000002066"/>
    </source>
</evidence>
<gene>
    <name evidence="2" type="ordered locus">Sfla_3590</name>
</gene>
<dbReference type="Pfam" id="PF13466">
    <property type="entry name" value="STAS_2"/>
    <property type="match status" value="1"/>
</dbReference>
<dbReference type="EMBL" id="CP002475">
    <property type="protein sequence ID" value="ADW05010.1"/>
    <property type="molecule type" value="Genomic_DNA"/>
</dbReference>
<evidence type="ECO:0000259" key="1">
    <source>
        <dbReference type="PROSITE" id="PS50801"/>
    </source>
</evidence>